<comment type="catalytic activity">
    <reaction evidence="1">
        <text>AMP + H2O = D-ribose 5-phosphate + adenine</text>
        <dbReference type="Rhea" id="RHEA:20129"/>
        <dbReference type="ChEBI" id="CHEBI:15377"/>
        <dbReference type="ChEBI" id="CHEBI:16708"/>
        <dbReference type="ChEBI" id="CHEBI:78346"/>
        <dbReference type="ChEBI" id="CHEBI:456215"/>
        <dbReference type="EC" id="3.2.2.4"/>
    </reaction>
</comment>
<dbReference type="InterPro" id="IPR031100">
    <property type="entry name" value="LOG_fam"/>
</dbReference>
<dbReference type="AlphaFoldDB" id="A0A165MBQ4"/>
<evidence type="ECO:0000313" key="4">
    <source>
        <dbReference type="EMBL" id="KZK75052.1"/>
    </source>
</evidence>
<dbReference type="GO" id="GO:0008714">
    <property type="term" value="F:AMP nucleosidase activity"/>
    <property type="evidence" value="ECO:0007669"/>
    <property type="project" value="UniProtKB-EC"/>
</dbReference>
<dbReference type="GO" id="GO:0005829">
    <property type="term" value="C:cytosol"/>
    <property type="evidence" value="ECO:0007669"/>
    <property type="project" value="TreeGrafter"/>
</dbReference>
<dbReference type="Proteomes" id="UP000076481">
    <property type="component" value="Unassembled WGS sequence"/>
</dbReference>
<dbReference type="PANTHER" id="PTHR31223">
    <property type="entry name" value="LOG FAMILY PROTEIN YJL055W"/>
    <property type="match status" value="1"/>
</dbReference>
<keyword evidence="3" id="KW-0203">Cytokinin biosynthesis</keyword>
<sequence>MNHSVTVYCSSSNNAPREYFQAAASLGRTFALHGIELVFGGGKVGLMGCIADAVMENGGRVRGVIPRFLEEREVAHQALSELLVVETMHERKMKLAEWGDAYLVLPGGFGTLDELIEVITWRHLGHHRKPIVLLNLNGFWNPLLGFFSQIAAEGMVSGGYEGYYTVCQSVEEAGALLTAMEPSPGEMPR</sequence>
<keyword evidence="3" id="KW-0378">Hydrolase</keyword>
<accession>A0A165MBQ4</accession>
<name>A0A165MBQ4_PELLU</name>
<proteinExistence type="inferred from homology"/>
<gene>
    <name evidence="4" type="ORF">A3K90_04350</name>
</gene>
<dbReference type="RefSeq" id="WP_303680783.1">
    <property type="nucleotide sequence ID" value="NZ_LVWG01000013.1"/>
</dbReference>
<organism evidence="4 5">
    <name type="scientific">Pelodictyon luteolum</name>
    <dbReference type="NCBI Taxonomy" id="1100"/>
    <lineage>
        <taxon>Bacteria</taxon>
        <taxon>Pseudomonadati</taxon>
        <taxon>Chlorobiota</taxon>
        <taxon>Chlorobiia</taxon>
        <taxon>Chlorobiales</taxon>
        <taxon>Chlorobiaceae</taxon>
        <taxon>Chlorobium/Pelodictyon group</taxon>
        <taxon>Pelodictyon</taxon>
    </lineage>
</organism>
<dbReference type="NCBIfam" id="TIGR00730">
    <property type="entry name" value="Rossman fold protein, TIGR00730 family"/>
    <property type="match status" value="1"/>
</dbReference>
<protein>
    <recommendedName>
        <fullName evidence="3">Cytokinin riboside 5'-monophosphate phosphoribohydrolase</fullName>
        <ecNumber evidence="3">3.2.2.n1</ecNumber>
    </recommendedName>
</protein>
<dbReference type="EMBL" id="LVWG01000013">
    <property type="protein sequence ID" value="KZK75052.1"/>
    <property type="molecule type" value="Genomic_DNA"/>
</dbReference>
<dbReference type="SUPFAM" id="SSF102405">
    <property type="entry name" value="MCP/YpsA-like"/>
    <property type="match status" value="1"/>
</dbReference>
<reference evidence="4 5" key="1">
    <citation type="submission" date="2016-03" db="EMBL/GenBank/DDBJ databases">
        <title>Speciation and ecological success in dimly lit waters: horizontal gene transfer in a green sulfur bacteria bloom unveiled by metagenomic assembly.</title>
        <authorList>
            <person name="Llorens-Mares T."/>
            <person name="Liu Z."/>
            <person name="Allen L.Z."/>
            <person name="Rusch D.B."/>
            <person name="Craig M.T."/>
            <person name="Dupont C.L."/>
            <person name="Bryant D.A."/>
            <person name="Casamayor E.O."/>
        </authorList>
    </citation>
    <scope>NUCLEOTIDE SEQUENCE [LARGE SCALE GENOMIC DNA]</scope>
    <source>
        <strain evidence="4">CIII</strain>
    </source>
</reference>
<evidence type="ECO:0000256" key="2">
    <source>
        <dbReference type="ARBA" id="ARBA00006763"/>
    </source>
</evidence>
<dbReference type="Gene3D" id="3.40.50.450">
    <property type="match status" value="1"/>
</dbReference>
<comment type="similarity">
    <text evidence="2 3">Belongs to the LOG family.</text>
</comment>
<comment type="caution">
    <text evidence="4">The sequence shown here is derived from an EMBL/GenBank/DDBJ whole genome shotgun (WGS) entry which is preliminary data.</text>
</comment>
<dbReference type="Pfam" id="PF03641">
    <property type="entry name" value="Lysine_decarbox"/>
    <property type="match status" value="1"/>
</dbReference>
<evidence type="ECO:0000256" key="3">
    <source>
        <dbReference type="RuleBase" id="RU363015"/>
    </source>
</evidence>
<dbReference type="EC" id="3.2.2.n1" evidence="3"/>
<dbReference type="InterPro" id="IPR005269">
    <property type="entry name" value="LOG"/>
</dbReference>
<evidence type="ECO:0000256" key="1">
    <source>
        <dbReference type="ARBA" id="ARBA00000274"/>
    </source>
</evidence>
<evidence type="ECO:0000313" key="5">
    <source>
        <dbReference type="Proteomes" id="UP000076481"/>
    </source>
</evidence>
<dbReference type="PANTHER" id="PTHR31223:SF70">
    <property type="entry name" value="LOG FAMILY PROTEIN YJL055W"/>
    <property type="match status" value="1"/>
</dbReference>
<dbReference type="GO" id="GO:0009691">
    <property type="term" value="P:cytokinin biosynthetic process"/>
    <property type="evidence" value="ECO:0007669"/>
    <property type="project" value="UniProtKB-UniRule"/>
</dbReference>